<feature type="domain" description="DNA methylase N-4/N-6" evidence="3">
    <location>
        <begin position="169"/>
        <end position="248"/>
    </location>
</feature>
<protein>
    <submittedName>
        <fullName evidence="4">DNA methylase N-4</fullName>
    </submittedName>
</protein>
<evidence type="ECO:0000313" key="4">
    <source>
        <dbReference type="EMBL" id="MTU41637.1"/>
    </source>
</evidence>
<dbReference type="Gene3D" id="3.40.50.150">
    <property type="entry name" value="Vaccinia Virus protein VP39"/>
    <property type="match status" value="1"/>
</dbReference>
<keyword evidence="1 4" id="KW-0489">Methyltransferase</keyword>
<reference evidence="4 5" key="1">
    <citation type="journal article" date="2019" name="Nat. Med.">
        <title>A library of human gut bacterial isolates paired with longitudinal multiomics data enables mechanistic microbiome research.</title>
        <authorList>
            <person name="Poyet M."/>
            <person name="Groussin M."/>
            <person name="Gibbons S.M."/>
            <person name="Avila-Pacheco J."/>
            <person name="Jiang X."/>
            <person name="Kearney S.M."/>
            <person name="Perrotta A.R."/>
            <person name="Berdy B."/>
            <person name="Zhao S."/>
            <person name="Lieberman T.D."/>
            <person name="Swanson P.K."/>
            <person name="Smith M."/>
            <person name="Roesemann S."/>
            <person name="Alexander J.E."/>
            <person name="Rich S.A."/>
            <person name="Livny J."/>
            <person name="Vlamakis H."/>
            <person name="Clish C."/>
            <person name="Bullock K."/>
            <person name="Deik A."/>
            <person name="Scott J."/>
            <person name="Pierce K.A."/>
            <person name="Xavier R.J."/>
            <person name="Alm E.J."/>
        </authorList>
    </citation>
    <scope>NUCLEOTIDE SEQUENCE [LARGE SCALE GENOMIC DNA]</scope>
    <source>
        <strain evidence="4 5">BIOML-A29</strain>
    </source>
</reference>
<dbReference type="GO" id="GO:0008168">
    <property type="term" value="F:methyltransferase activity"/>
    <property type="evidence" value="ECO:0007669"/>
    <property type="project" value="UniProtKB-KW"/>
</dbReference>
<name>A0ABW9SGK6_9BACT</name>
<evidence type="ECO:0000256" key="2">
    <source>
        <dbReference type="ARBA" id="ARBA00022679"/>
    </source>
</evidence>
<dbReference type="InterPro" id="IPR029063">
    <property type="entry name" value="SAM-dependent_MTases_sf"/>
</dbReference>
<accession>A0ABW9SGK6</accession>
<dbReference type="SUPFAM" id="SSF53335">
    <property type="entry name" value="S-adenosyl-L-methionine-dependent methyltransferases"/>
    <property type="match status" value="1"/>
</dbReference>
<feature type="non-terminal residue" evidence="4">
    <location>
        <position position="1"/>
    </location>
</feature>
<dbReference type="InterPro" id="IPR002941">
    <property type="entry name" value="DNA_methylase_N4/N6"/>
</dbReference>
<proteinExistence type="predicted"/>
<comment type="caution">
    <text evidence="4">The sequence shown here is derived from an EMBL/GenBank/DDBJ whole genome shotgun (WGS) entry which is preliminary data.</text>
</comment>
<sequence>DGMPTIDPFSEMTVFHYMKHGFRYMGRITVDTDVVRENNQTYRLGYTEMCKDGSKMGVGCPEYVLLFRKLPTDTSRAYADRPVKKDKSEYSLARWQIDAHASWKSSGNSLLSYEDMKGAGIDKIRHLFRNYEREHIYNYEEHVSFAEELEAYGKLPRTFMAVDPVSKKDWIWDDVVRMRTLNTKQSQKKRQNHICPLQLDIVERLIERYSNKGELVFDPFGGIGTVPYCAVKLGRRGLSTELNYDYWKDSLTYLREIEMEVEAPTLFDLMGIPERMTV</sequence>
<evidence type="ECO:0000256" key="1">
    <source>
        <dbReference type="ARBA" id="ARBA00022603"/>
    </source>
</evidence>
<organism evidence="4 5">
    <name type="scientific">Parabacteroides merdae</name>
    <dbReference type="NCBI Taxonomy" id="46503"/>
    <lineage>
        <taxon>Bacteria</taxon>
        <taxon>Pseudomonadati</taxon>
        <taxon>Bacteroidota</taxon>
        <taxon>Bacteroidia</taxon>
        <taxon>Bacteroidales</taxon>
        <taxon>Tannerellaceae</taxon>
        <taxon>Parabacteroides</taxon>
    </lineage>
</organism>
<evidence type="ECO:0000313" key="5">
    <source>
        <dbReference type="Proteomes" id="UP000434916"/>
    </source>
</evidence>
<dbReference type="RefSeq" id="WP_240142658.1">
    <property type="nucleotide sequence ID" value="NZ_WNCN01000042.1"/>
</dbReference>
<evidence type="ECO:0000259" key="3">
    <source>
        <dbReference type="Pfam" id="PF01555"/>
    </source>
</evidence>
<dbReference type="Pfam" id="PF01555">
    <property type="entry name" value="N6_N4_Mtase"/>
    <property type="match status" value="1"/>
</dbReference>
<dbReference type="EMBL" id="WNCN01000042">
    <property type="protein sequence ID" value="MTU41637.1"/>
    <property type="molecule type" value="Genomic_DNA"/>
</dbReference>
<dbReference type="GO" id="GO:0032259">
    <property type="term" value="P:methylation"/>
    <property type="evidence" value="ECO:0007669"/>
    <property type="project" value="UniProtKB-KW"/>
</dbReference>
<dbReference type="Proteomes" id="UP000434916">
    <property type="component" value="Unassembled WGS sequence"/>
</dbReference>
<keyword evidence="5" id="KW-1185">Reference proteome</keyword>
<keyword evidence="2" id="KW-0808">Transferase</keyword>
<gene>
    <name evidence="4" type="ORF">GMD82_19740</name>
</gene>